<dbReference type="EMBL" id="FPCH01000001">
    <property type="protein sequence ID" value="SFV27992.1"/>
    <property type="molecule type" value="Genomic_DNA"/>
</dbReference>
<gene>
    <name evidence="1" type="ORF">SAMN04488557_0899</name>
</gene>
<name>A0A1I7N011_9HYPH</name>
<dbReference type="RefSeq" id="WP_092864712.1">
    <property type="nucleotide sequence ID" value="NZ_FPCH01000001.1"/>
</dbReference>
<sequence>MALRWIAGIGGSVALLSVGLALPAEAKIACNKGYQQVQGRWLATPYCQDQYVAQVAHDYGFKASPDRVRNDPLFKQHLCRFIGQDIRIKESCDEVSPSVRGRF</sequence>
<organism evidence="1 2">
    <name type="scientific">Hyphomicrobium facile</name>
    <dbReference type="NCBI Taxonomy" id="51670"/>
    <lineage>
        <taxon>Bacteria</taxon>
        <taxon>Pseudomonadati</taxon>
        <taxon>Pseudomonadota</taxon>
        <taxon>Alphaproteobacteria</taxon>
        <taxon>Hyphomicrobiales</taxon>
        <taxon>Hyphomicrobiaceae</taxon>
        <taxon>Hyphomicrobium</taxon>
    </lineage>
</organism>
<reference evidence="2" key="1">
    <citation type="submission" date="2016-10" db="EMBL/GenBank/DDBJ databases">
        <authorList>
            <person name="Varghese N."/>
            <person name="Submissions S."/>
        </authorList>
    </citation>
    <scope>NUCLEOTIDE SEQUENCE [LARGE SCALE GENOMIC DNA]</scope>
    <source>
        <strain evidence="2">DSM 1565</strain>
    </source>
</reference>
<keyword evidence="2" id="KW-1185">Reference proteome</keyword>
<accession>A0A1I7N011</accession>
<evidence type="ECO:0000313" key="2">
    <source>
        <dbReference type="Proteomes" id="UP000199423"/>
    </source>
</evidence>
<protein>
    <submittedName>
        <fullName evidence="1">Uncharacterized protein</fullName>
    </submittedName>
</protein>
<proteinExistence type="predicted"/>
<dbReference type="AlphaFoldDB" id="A0A1I7N011"/>
<dbReference type="OrthoDB" id="7933619at2"/>
<evidence type="ECO:0000313" key="1">
    <source>
        <dbReference type="EMBL" id="SFV27992.1"/>
    </source>
</evidence>
<dbReference type="Proteomes" id="UP000199423">
    <property type="component" value="Unassembled WGS sequence"/>
</dbReference>